<keyword evidence="1" id="KW-0812">Transmembrane</keyword>
<evidence type="ECO:0000313" key="2">
    <source>
        <dbReference type="EMBL" id="RWX00401.1"/>
    </source>
</evidence>
<reference evidence="2 3" key="1">
    <citation type="submission" date="2019-01" db="EMBL/GenBank/DDBJ databases">
        <title>Flavobacterium sp. nov.,isolated from freshwater.</title>
        <authorList>
            <person name="Zhang R."/>
            <person name="Du Z.-J."/>
        </authorList>
    </citation>
    <scope>NUCLEOTIDE SEQUENCE [LARGE SCALE GENOMIC DNA]</scope>
    <source>
        <strain evidence="2 3">1E403</strain>
    </source>
</reference>
<feature type="transmembrane region" description="Helical" evidence="1">
    <location>
        <begin position="20"/>
        <end position="36"/>
    </location>
</feature>
<accession>A0A444HAN9</accession>
<evidence type="ECO:0000313" key="3">
    <source>
        <dbReference type="Proteomes" id="UP000287527"/>
    </source>
</evidence>
<keyword evidence="1" id="KW-1133">Transmembrane helix</keyword>
<evidence type="ECO:0000256" key="1">
    <source>
        <dbReference type="SAM" id="Phobius"/>
    </source>
</evidence>
<dbReference type="Proteomes" id="UP000287527">
    <property type="component" value="Unassembled WGS sequence"/>
</dbReference>
<dbReference type="OrthoDB" id="1362628at2"/>
<dbReference type="RefSeq" id="WP_128389630.1">
    <property type="nucleotide sequence ID" value="NZ_SBII01000005.1"/>
</dbReference>
<name>A0A444HAN9_9FLAO</name>
<protein>
    <submittedName>
        <fullName evidence="2">Uncharacterized protein</fullName>
    </submittedName>
</protein>
<keyword evidence="1" id="KW-0472">Membrane</keyword>
<keyword evidence="3" id="KW-1185">Reference proteome</keyword>
<dbReference type="AlphaFoldDB" id="A0A444HAN9"/>
<dbReference type="EMBL" id="SBII01000005">
    <property type="protein sequence ID" value="RWX00401.1"/>
    <property type="molecule type" value="Genomic_DNA"/>
</dbReference>
<organism evidence="2 3">
    <name type="scientific">Flavobacterium cerinum</name>
    <dbReference type="NCBI Taxonomy" id="2502784"/>
    <lineage>
        <taxon>Bacteria</taxon>
        <taxon>Pseudomonadati</taxon>
        <taxon>Bacteroidota</taxon>
        <taxon>Flavobacteriia</taxon>
        <taxon>Flavobacteriales</taxon>
        <taxon>Flavobacteriaceae</taxon>
        <taxon>Flavobacterium</taxon>
    </lineage>
</organism>
<gene>
    <name evidence="2" type="ORF">EPI11_08980</name>
</gene>
<proteinExistence type="predicted"/>
<comment type="caution">
    <text evidence="2">The sequence shown here is derived from an EMBL/GenBank/DDBJ whole genome shotgun (WGS) entry which is preliminary data.</text>
</comment>
<sequence length="156" mass="18314">MPPRTKKTESPMQGVLDFLAKNWLMLVGIFIAYPFIKRYIDNTAIDDLQSQSNALRDNPQELDNALNQLTTDKDYHNAAKIIYQSYSIPKDNWDWLKPSMWTENDEDAYLAITSIAKGKEVPQLLYDAYRLVSGNRDLFQDSQKYLDEDYFKIIFW</sequence>